<dbReference type="Proteomes" id="UP000887576">
    <property type="component" value="Unplaced"/>
</dbReference>
<protein>
    <submittedName>
        <fullName evidence="2">Uncharacterized protein</fullName>
    </submittedName>
</protein>
<sequence>MRIFDGRGAFALSDDELEPEEIHESVKEVHCTRCFRWSYHYEEDYETTNPFPEIKKHFPNADNVFCRIGFHSKVSGDVYGFQKIRNDLLNAPQTFVFIKVFYLYVEPMTKCQLEDYLEKNMIRKKYNFWVEKTDPNKMIELKCIYTQDYEHGFFMFDEHKAAEEALTGLPITTPDKPVWSDKIDCPDDYFTVEETRQLQLTFESW</sequence>
<name>A0AC34QZ11_9BILA</name>
<dbReference type="WBParaSite" id="JU765_v2.g20612.t1">
    <property type="protein sequence ID" value="JU765_v2.g20612.t1"/>
    <property type="gene ID" value="JU765_v2.g20612"/>
</dbReference>
<evidence type="ECO:0000313" key="2">
    <source>
        <dbReference type="WBParaSite" id="JU765_v2.g20612.t1"/>
    </source>
</evidence>
<accession>A0AC34QZ11</accession>
<reference evidence="2" key="1">
    <citation type="submission" date="2022-11" db="UniProtKB">
        <authorList>
            <consortium name="WormBaseParasite"/>
        </authorList>
    </citation>
    <scope>IDENTIFICATION</scope>
</reference>
<proteinExistence type="predicted"/>
<organism evidence="1 2">
    <name type="scientific">Panagrolaimus sp. JU765</name>
    <dbReference type="NCBI Taxonomy" id="591449"/>
    <lineage>
        <taxon>Eukaryota</taxon>
        <taxon>Metazoa</taxon>
        <taxon>Ecdysozoa</taxon>
        <taxon>Nematoda</taxon>
        <taxon>Chromadorea</taxon>
        <taxon>Rhabditida</taxon>
        <taxon>Tylenchina</taxon>
        <taxon>Panagrolaimomorpha</taxon>
        <taxon>Panagrolaimoidea</taxon>
        <taxon>Panagrolaimidae</taxon>
        <taxon>Panagrolaimus</taxon>
    </lineage>
</organism>
<evidence type="ECO:0000313" key="1">
    <source>
        <dbReference type="Proteomes" id="UP000887576"/>
    </source>
</evidence>